<dbReference type="InterPro" id="IPR047057">
    <property type="entry name" value="MerR_fam"/>
</dbReference>
<dbReference type="Gene3D" id="1.10.1660.10">
    <property type="match status" value="1"/>
</dbReference>
<evidence type="ECO:0000256" key="1">
    <source>
        <dbReference type="ARBA" id="ARBA00023125"/>
    </source>
</evidence>
<dbReference type="GO" id="GO:0003700">
    <property type="term" value="F:DNA-binding transcription factor activity"/>
    <property type="evidence" value="ECO:0007669"/>
    <property type="project" value="InterPro"/>
</dbReference>
<dbReference type="GO" id="GO:0003677">
    <property type="term" value="F:DNA binding"/>
    <property type="evidence" value="ECO:0007669"/>
    <property type="project" value="UniProtKB-KW"/>
</dbReference>
<evidence type="ECO:0000256" key="2">
    <source>
        <dbReference type="SAM" id="MobiDB-lite"/>
    </source>
</evidence>
<gene>
    <name evidence="4" type="ORF">EIP75_17245</name>
</gene>
<dbReference type="PANTHER" id="PTHR30204:SF93">
    <property type="entry name" value="HTH MERR-TYPE DOMAIN-CONTAINING PROTEIN"/>
    <property type="match status" value="1"/>
</dbReference>
<dbReference type="EMBL" id="RSED01000015">
    <property type="protein sequence ID" value="RRS03070.1"/>
    <property type="molecule type" value="Genomic_DNA"/>
</dbReference>
<dbReference type="InterPro" id="IPR000551">
    <property type="entry name" value="MerR-type_HTH_dom"/>
</dbReference>
<feature type="region of interest" description="Disordered" evidence="2">
    <location>
        <begin position="33"/>
        <end position="70"/>
    </location>
</feature>
<evidence type="ECO:0000313" key="5">
    <source>
        <dbReference type="Proteomes" id="UP000269265"/>
    </source>
</evidence>
<comment type="caution">
    <text evidence="4">The sequence shown here is derived from an EMBL/GenBank/DDBJ whole genome shotgun (WGS) entry which is preliminary data.</text>
</comment>
<feature type="domain" description="HTH merR-type" evidence="3">
    <location>
        <begin position="69"/>
        <end position="137"/>
    </location>
</feature>
<keyword evidence="1" id="KW-0238">DNA-binding</keyword>
<dbReference type="Pfam" id="PF13411">
    <property type="entry name" value="MerR_1"/>
    <property type="match status" value="1"/>
</dbReference>
<reference evidence="4 5" key="1">
    <citation type="submission" date="2018-12" db="EMBL/GenBank/DDBJ databases">
        <title>The whole draft genome of Aquabacterium sp. SJQ9.</title>
        <authorList>
            <person name="Sun L."/>
            <person name="Gao X."/>
            <person name="Chen W."/>
            <person name="Huang K."/>
        </authorList>
    </citation>
    <scope>NUCLEOTIDE SEQUENCE [LARGE SCALE GENOMIC DNA]</scope>
    <source>
        <strain evidence="4 5">SJQ9</strain>
    </source>
</reference>
<evidence type="ECO:0000313" key="4">
    <source>
        <dbReference type="EMBL" id="RRS03070.1"/>
    </source>
</evidence>
<organism evidence="4 5">
    <name type="scientific">Aquabacterium soli</name>
    <dbReference type="NCBI Taxonomy" id="2493092"/>
    <lineage>
        <taxon>Bacteria</taxon>
        <taxon>Pseudomonadati</taxon>
        <taxon>Pseudomonadota</taxon>
        <taxon>Betaproteobacteria</taxon>
        <taxon>Burkholderiales</taxon>
        <taxon>Aquabacterium</taxon>
    </lineage>
</organism>
<feature type="compositionally biased region" description="Low complexity" evidence="2">
    <location>
        <begin position="40"/>
        <end position="51"/>
    </location>
</feature>
<dbReference type="AlphaFoldDB" id="A0A426V8G4"/>
<dbReference type="PANTHER" id="PTHR30204">
    <property type="entry name" value="REDOX-CYCLING DRUG-SENSING TRANSCRIPTIONAL ACTIVATOR SOXR"/>
    <property type="match status" value="1"/>
</dbReference>
<protein>
    <submittedName>
        <fullName evidence="4">MerR family transcriptional regulator</fullName>
    </submittedName>
</protein>
<accession>A0A426V8G4</accession>
<dbReference type="InterPro" id="IPR009061">
    <property type="entry name" value="DNA-bd_dom_put_sf"/>
</dbReference>
<dbReference type="PROSITE" id="PS50937">
    <property type="entry name" value="HTH_MERR_2"/>
    <property type="match status" value="1"/>
</dbReference>
<name>A0A426V8G4_9BURK</name>
<keyword evidence="5" id="KW-1185">Reference proteome</keyword>
<dbReference type="PROSITE" id="PS00552">
    <property type="entry name" value="HTH_MERR_1"/>
    <property type="match status" value="1"/>
</dbReference>
<proteinExistence type="predicted"/>
<dbReference type="PRINTS" id="PR00040">
    <property type="entry name" value="HTHMERR"/>
</dbReference>
<sequence>MLVEKPMAMLHRECNIEWSIMSRLLLALQMPVKAPPPSRQKPAASPQAAAPEDVEQASPRRPAGSTASGMTVAELARQTGVSVRNIRAYQTAGLMPPPVLHGRLGLYSGQHKSRLELIREMRHMGFGLEAIGDLLARVPDRAGAEYSLIAQLFSNGFFRVEQPLRKSLADLTEHWGESITAEQVMPLLNTGLYQTVDTDEESPLQSETQVDILSPSLWAIGKQMAEMQVPLSTSLALQNQLIEHMRAIAQAYVDQFVIAMVRELMQTLSPQQVDPDAADQDPLLALPPNALRTVHNLFERLRPLAIGSVSAAFPVVLQQEFDRGVHDKLKARVRQQRAKLSSQRGD</sequence>
<dbReference type="Proteomes" id="UP000269265">
    <property type="component" value="Unassembled WGS sequence"/>
</dbReference>
<dbReference type="SMART" id="SM00422">
    <property type="entry name" value="HTH_MERR"/>
    <property type="match status" value="1"/>
</dbReference>
<evidence type="ECO:0000259" key="3">
    <source>
        <dbReference type="PROSITE" id="PS50937"/>
    </source>
</evidence>
<dbReference type="SUPFAM" id="SSF46955">
    <property type="entry name" value="Putative DNA-binding domain"/>
    <property type="match status" value="1"/>
</dbReference>